<proteinExistence type="predicted"/>
<dbReference type="RefSeq" id="XP_005649449.1">
    <property type="nucleotide sequence ID" value="XM_005649392.1"/>
</dbReference>
<organism evidence="1 2">
    <name type="scientific">Coccomyxa subellipsoidea (strain C-169)</name>
    <name type="common">Green microalga</name>
    <dbReference type="NCBI Taxonomy" id="574566"/>
    <lineage>
        <taxon>Eukaryota</taxon>
        <taxon>Viridiplantae</taxon>
        <taxon>Chlorophyta</taxon>
        <taxon>core chlorophytes</taxon>
        <taxon>Trebouxiophyceae</taxon>
        <taxon>Trebouxiophyceae incertae sedis</taxon>
        <taxon>Coccomyxaceae</taxon>
        <taxon>Coccomyxa</taxon>
        <taxon>Coccomyxa subellipsoidea</taxon>
    </lineage>
</organism>
<gene>
    <name evidence="1" type="ORF">COCSUDRAFT_53113</name>
</gene>
<reference evidence="1 2" key="1">
    <citation type="journal article" date="2012" name="Genome Biol.">
        <title>The genome of the polar eukaryotic microalga coccomyxa subellipsoidea reveals traits of cold adaptation.</title>
        <authorList>
            <person name="Blanc G."/>
            <person name="Agarkova I."/>
            <person name="Grimwood J."/>
            <person name="Kuo A."/>
            <person name="Brueggeman A."/>
            <person name="Dunigan D."/>
            <person name="Gurnon J."/>
            <person name="Ladunga I."/>
            <person name="Lindquist E."/>
            <person name="Lucas S."/>
            <person name="Pangilinan J."/>
            <person name="Proschold T."/>
            <person name="Salamov A."/>
            <person name="Schmutz J."/>
            <person name="Weeks D."/>
            <person name="Yamada T."/>
            <person name="Claverie J.M."/>
            <person name="Grigoriev I."/>
            <person name="Van Etten J."/>
            <person name="Lomsadze A."/>
            <person name="Borodovsky M."/>
        </authorList>
    </citation>
    <scope>NUCLEOTIDE SEQUENCE [LARGE SCALE GENOMIC DNA]</scope>
    <source>
        <strain evidence="1 2">C-169</strain>
    </source>
</reference>
<dbReference type="AlphaFoldDB" id="I0Z2N6"/>
<protein>
    <submittedName>
        <fullName evidence="1">Uncharacterized protein</fullName>
    </submittedName>
</protein>
<name>I0Z2N6_COCSC</name>
<dbReference type="GeneID" id="17042906"/>
<evidence type="ECO:0000313" key="2">
    <source>
        <dbReference type="Proteomes" id="UP000007264"/>
    </source>
</evidence>
<sequence>MLLPKMAITDSGLRWLLKCPDMQQVLVDVTKEERDKLRKFWQEMRSAFHGRPVLSLRLSAPYI</sequence>
<comment type="caution">
    <text evidence="1">The sequence shown here is derived from an EMBL/GenBank/DDBJ whole genome shotgun (WGS) entry which is preliminary data.</text>
</comment>
<dbReference type="Proteomes" id="UP000007264">
    <property type="component" value="Unassembled WGS sequence"/>
</dbReference>
<evidence type="ECO:0000313" key="1">
    <source>
        <dbReference type="EMBL" id="EIE24905.1"/>
    </source>
</evidence>
<keyword evidence="2" id="KW-1185">Reference proteome</keyword>
<dbReference type="EMBL" id="AGSI01000005">
    <property type="protein sequence ID" value="EIE24905.1"/>
    <property type="molecule type" value="Genomic_DNA"/>
</dbReference>
<dbReference type="KEGG" id="csl:COCSUDRAFT_53113"/>
<accession>I0Z2N6</accession>